<dbReference type="PANTHER" id="PTHR11258">
    <property type="entry name" value="2-5 OLIGOADENYLATE SYNTHETASE"/>
    <property type="match status" value="1"/>
</dbReference>
<dbReference type="CDD" id="cd05400">
    <property type="entry name" value="NT_2-5OAS_ClassI-CCAase"/>
    <property type="match status" value="1"/>
</dbReference>
<dbReference type="PROSITE" id="PS50152">
    <property type="entry name" value="25A_SYNTH_3"/>
    <property type="match status" value="1"/>
</dbReference>
<evidence type="ECO:0000313" key="5">
    <source>
        <dbReference type="Proteomes" id="UP001519460"/>
    </source>
</evidence>
<evidence type="ECO:0000313" key="4">
    <source>
        <dbReference type="EMBL" id="KAK7478370.1"/>
    </source>
</evidence>
<dbReference type="InterPro" id="IPR002934">
    <property type="entry name" value="Polymerase_NTP_transf_dom"/>
</dbReference>
<feature type="non-terminal residue" evidence="4">
    <location>
        <position position="1"/>
    </location>
</feature>
<feature type="non-terminal residue" evidence="4">
    <location>
        <position position="413"/>
    </location>
</feature>
<evidence type="ECO:0000256" key="2">
    <source>
        <dbReference type="SAM" id="MobiDB-lite"/>
    </source>
</evidence>
<dbReference type="Pfam" id="PF10421">
    <property type="entry name" value="OAS1_C"/>
    <property type="match status" value="1"/>
</dbReference>
<dbReference type="InterPro" id="IPR006561">
    <property type="entry name" value="DZF_dom"/>
</dbReference>
<dbReference type="PANTHER" id="PTHR11258:SF11">
    <property type="entry name" value="C2H2-TYPE DOMAIN-CONTAINING PROTEIN"/>
    <property type="match status" value="1"/>
</dbReference>
<dbReference type="InterPro" id="IPR018952">
    <property type="entry name" value="2-5-oligoAdlate_synth_1_dom2/C"/>
</dbReference>
<dbReference type="AlphaFoldDB" id="A0ABD0JTE1"/>
<dbReference type="SMART" id="SM00572">
    <property type="entry name" value="DZF"/>
    <property type="match status" value="1"/>
</dbReference>
<feature type="region of interest" description="Disordered" evidence="2">
    <location>
        <begin position="72"/>
        <end position="119"/>
    </location>
</feature>
<evidence type="ECO:0000259" key="3">
    <source>
        <dbReference type="SMART" id="SM00572"/>
    </source>
</evidence>
<gene>
    <name evidence="4" type="ORF">BaRGS_00030374</name>
</gene>
<accession>A0ABD0JTE1</accession>
<dbReference type="InterPro" id="IPR006116">
    <property type="entry name" value="NT_2-5OAS_ClassI-CCAase"/>
</dbReference>
<sequence>TALHVTRDLPCRIALTFPFRHHNLPTPERDNYKTERGTVAISRYPIIENGRKPGWGDRKEPEIHRKHQIWLEEQQGTGGGSKHISHVLSDIDNRPNTHSGPVGDALKMPKGSGAEKQNHDAPAQRLCRHYYAHILCFCDWGPEIFTPALPGWFDRMQAKRGETLDEFLKSTVEPTKAETTEKRQEIDKFVRAFQERFKTHKPFTVAQVLKGGSLAKGTAIKGSADIDLVVFFNGLPTVDDLKRELPNLLQIIQDEVKDHSEWKGRVKQVKVTPYSVTFTLDGQKVDILPASEAIRRDLKSPTKIYSTIESSRDGARKAARHYSTSLAPLQVEFVKKVPGSLKGVIRLLKYWKQENNVNIRSYSLELLAIHVSQEYSTLKSTNDLFRECMRLLADPSNIQIAFGQHYDSHKYTR</sequence>
<dbReference type="Proteomes" id="UP001519460">
    <property type="component" value="Unassembled WGS sequence"/>
</dbReference>
<keyword evidence="5" id="KW-1185">Reference proteome</keyword>
<dbReference type="EMBL" id="JACVVK020000327">
    <property type="protein sequence ID" value="KAK7478370.1"/>
    <property type="molecule type" value="Genomic_DNA"/>
</dbReference>
<dbReference type="InterPro" id="IPR043519">
    <property type="entry name" value="NT_sf"/>
</dbReference>
<feature type="domain" description="DZF" evidence="3">
    <location>
        <begin position="204"/>
        <end position="410"/>
    </location>
</feature>
<reference evidence="4 5" key="1">
    <citation type="journal article" date="2023" name="Sci. Data">
        <title>Genome assembly of the Korean intertidal mud-creeper Batillaria attramentaria.</title>
        <authorList>
            <person name="Patra A.K."/>
            <person name="Ho P.T."/>
            <person name="Jun S."/>
            <person name="Lee S.J."/>
            <person name="Kim Y."/>
            <person name="Won Y.J."/>
        </authorList>
    </citation>
    <scope>NUCLEOTIDE SEQUENCE [LARGE SCALE GENOMIC DNA]</scope>
    <source>
        <strain evidence="4">Wonlab-2016</strain>
    </source>
</reference>
<dbReference type="SUPFAM" id="SSF81301">
    <property type="entry name" value="Nucleotidyltransferase"/>
    <property type="match status" value="1"/>
</dbReference>
<proteinExistence type="inferred from homology"/>
<name>A0ABD0JTE1_9CAEN</name>
<protein>
    <recommendedName>
        <fullName evidence="3">DZF domain-containing protein</fullName>
    </recommendedName>
</protein>
<comment type="similarity">
    <text evidence="1">Belongs to the 2-5A synthase family.</text>
</comment>
<dbReference type="Gene3D" id="1.10.1410.20">
    <property type="entry name" value="2'-5'-oligoadenylate synthetase 1, domain 2"/>
    <property type="match status" value="1"/>
</dbReference>
<dbReference type="Gene3D" id="3.30.460.10">
    <property type="entry name" value="Beta Polymerase, domain 2"/>
    <property type="match status" value="1"/>
</dbReference>
<organism evidence="4 5">
    <name type="scientific">Batillaria attramentaria</name>
    <dbReference type="NCBI Taxonomy" id="370345"/>
    <lineage>
        <taxon>Eukaryota</taxon>
        <taxon>Metazoa</taxon>
        <taxon>Spiralia</taxon>
        <taxon>Lophotrochozoa</taxon>
        <taxon>Mollusca</taxon>
        <taxon>Gastropoda</taxon>
        <taxon>Caenogastropoda</taxon>
        <taxon>Sorbeoconcha</taxon>
        <taxon>Cerithioidea</taxon>
        <taxon>Batillariidae</taxon>
        <taxon>Batillaria</taxon>
    </lineage>
</organism>
<dbReference type="Pfam" id="PF01909">
    <property type="entry name" value="NTP_transf_2"/>
    <property type="match status" value="1"/>
</dbReference>
<comment type="caution">
    <text evidence="4">The sequence shown here is derived from an EMBL/GenBank/DDBJ whole genome shotgun (WGS) entry which is preliminary data.</text>
</comment>
<evidence type="ECO:0000256" key="1">
    <source>
        <dbReference type="ARBA" id="ARBA00009526"/>
    </source>
</evidence>